<dbReference type="EMBL" id="QAOG01000002">
    <property type="protein sequence ID" value="PTQ61202.1"/>
    <property type="molecule type" value="Genomic_DNA"/>
</dbReference>
<evidence type="ECO:0000313" key="1">
    <source>
        <dbReference type="EMBL" id="PTQ61202.1"/>
    </source>
</evidence>
<organism evidence="1 2">
    <name type="scientific">Sphingomonas aurantiaca</name>
    <dbReference type="NCBI Taxonomy" id="185949"/>
    <lineage>
        <taxon>Bacteria</taxon>
        <taxon>Pseudomonadati</taxon>
        <taxon>Pseudomonadota</taxon>
        <taxon>Alphaproteobacteria</taxon>
        <taxon>Sphingomonadales</taxon>
        <taxon>Sphingomonadaceae</taxon>
        <taxon>Sphingomonas</taxon>
    </lineage>
</organism>
<dbReference type="Proteomes" id="UP000244189">
    <property type="component" value="Unassembled WGS sequence"/>
</dbReference>
<protein>
    <recommendedName>
        <fullName evidence="3">DNA-binding protein</fullName>
    </recommendedName>
</protein>
<dbReference type="AlphaFoldDB" id="A0A2T5GPF8"/>
<reference evidence="1 2" key="1">
    <citation type="submission" date="2018-04" db="EMBL/GenBank/DDBJ databases">
        <title>Genomic Encyclopedia of Type Strains, Phase III (KMG-III): the genomes of soil and plant-associated and newly described type strains.</title>
        <authorList>
            <person name="Whitman W."/>
        </authorList>
    </citation>
    <scope>NUCLEOTIDE SEQUENCE [LARGE SCALE GENOMIC DNA]</scope>
    <source>
        <strain evidence="1 2">MA101b</strain>
    </source>
</reference>
<sequence>MMGLHTAYEILGGKKKTLADILGITPRNVNFKLNADRGISDLDLLLTAKTLEIRGNKMLEHAAKLRAVLAAAQSEKANG</sequence>
<keyword evidence="2" id="KW-1185">Reference proteome</keyword>
<accession>A0A2T5GPF8</accession>
<gene>
    <name evidence="1" type="ORF">C8J26_1527</name>
</gene>
<proteinExistence type="predicted"/>
<evidence type="ECO:0000313" key="2">
    <source>
        <dbReference type="Proteomes" id="UP000244189"/>
    </source>
</evidence>
<evidence type="ECO:0008006" key="3">
    <source>
        <dbReference type="Google" id="ProtNLM"/>
    </source>
</evidence>
<comment type="caution">
    <text evidence="1">The sequence shown here is derived from an EMBL/GenBank/DDBJ whole genome shotgun (WGS) entry which is preliminary data.</text>
</comment>
<name>A0A2T5GPF8_9SPHN</name>